<organism evidence="1">
    <name type="scientific">viral metagenome</name>
    <dbReference type="NCBI Taxonomy" id="1070528"/>
    <lineage>
        <taxon>unclassified sequences</taxon>
        <taxon>metagenomes</taxon>
        <taxon>organismal metagenomes</taxon>
    </lineage>
</organism>
<protein>
    <submittedName>
        <fullName evidence="1">Uncharacterized protein</fullName>
    </submittedName>
</protein>
<sequence>MITDTSNEIIQSIDNGIKPYIKMDNIKYSDHTIKMFSLLFNHIANSREHWNLNKNKLKYSKYTGIPCDISYYPTKIKKYIHHNIHTYYKIIFNVREHDIIVYIGSDKNTDNNAFLQKMIKNIYIWLFVAYYFSKGECSQTLEIYLSLTNEIKKLPSLKNEYIDRQHVNTAFTYACKKDNEIHIFREEEWFKVFIHETFHSLGLDFSMFENTDTNNQIMKLFNVKNDVRIAETYCEIWAEIINNMFIVFSNTRWNENQEKWLNTLNTKLVKMMHYERIFSLFQCCKVLNYFNINYTELINSTNTISSYKDKTHTLSYYIVKSIFMFHLDDYMQECIKLNGYSLDFNKKKNKYIQNMNTYCNIVKKMYKNENFIESLNSVCKISKNKKMFSKNIIETLRMSVYEVK</sequence>
<accession>A0A6C0J5F1</accession>
<dbReference type="AlphaFoldDB" id="A0A6C0J5F1"/>
<reference evidence="1" key="1">
    <citation type="journal article" date="2020" name="Nature">
        <title>Giant virus diversity and host interactions through global metagenomics.</title>
        <authorList>
            <person name="Schulz F."/>
            <person name="Roux S."/>
            <person name="Paez-Espino D."/>
            <person name="Jungbluth S."/>
            <person name="Walsh D.A."/>
            <person name="Denef V.J."/>
            <person name="McMahon K.D."/>
            <person name="Konstantinidis K.T."/>
            <person name="Eloe-Fadrosh E.A."/>
            <person name="Kyrpides N.C."/>
            <person name="Woyke T."/>
        </authorList>
    </citation>
    <scope>NUCLEOTIDE SEQUENCE</scope>
    <source>
        <strain evidence="1">GVMAG-M-3300025699-48</strain>
    </source>
</reference>
<dbReference type="EMBL" id="MN740306">
    <property type="protein sequence ID" value="QHT99177.1"/>
    <property type="molecule type" value="Genomic_DNA"/>
</dbReference>
<proteinExistence type="predicted"/>
<name>A0A6C0J5F1_9ZZZZ</name>
<evidence type="ECO:0000313" key="1">
    <source>
        <dbReference type="EMBL" id="QHT99177.1"/>
    </source>
</evidence>